<dbReference type="PANTHER" id="PTHR35317">
    <property type="entry name" value="OS04G0629600 PROTEIN"/>
    <property type="match status" value="1"/>
</dbReference>
<dbReference type="PROSITE" id="PS50158">
    <property type="entry name" value="ZF_CCHC"/>
    <property type="match status" value="1"/>
</dbReference>
<feature type="non-terminal residue" evidence="4">
    <location>
        <position position="1"/>
    </location>
</feature>
<feature type="region of interest" description="Disordered" evidence="2">
    <location>
        <begin position="179"/>
        <end position="198"/>
    </location>
</feature>
<feature type="non-terminal residue" evidence="4">
    <location>
        <position position="219"/>
    </location>
</feature>
<dbReference type="SUPFAM" id="SSF57756">
    <property type="entry name" value="Retrovirus zinc finger-like domains"/>
    <property type="match status" value="1"/>
</dbReference>
<dbReference type="Pfam" id="PF14223">
    <property type="entry name" value="Retrotran_gag_2"/>
    <property type="match status" value="1"/>
</dbReference>
<comment type="caution">
    <text evidence="4">The sequence shown here is derived from an EMBL/GenBank/DDBJ whole genome shotgun (WGS) entry which is preliminary data.</text>
</comment>
<organism evidence="4 5">
    <name type="scientific">Genlisea aurea</name>
    <dbReference type="NCBI Taxonomy" id="192259"/>
    <lineage>
        <taxon>Eukaryota</taxon>
        <taxon>Viridiplantae</taxon>
        <taxon>Streptophyta</taxon>
        <taxon>Embryophyta</taxon>
        <taxon>Tracheophyta</taxon>
        <taxon>Spermatophyta</taxon>
        <taxon>Magnoliopsida</taxon>
        <taxon>eudicotyledons</taxon>
        <taxon>Gunneridae</taxon>
        <taxon>Pentapetalae</taxon>
        <taxon>asterids</taxon>
        <taxon>lamiids</taxon>
        <taxon>Lamiales</taxon>
        <taxon>Lentibulariaceae</taxon>
        <taxon>Genlisea</taxon>
    </lineage>
</organism>
<evidence type="ECO:0000313" key="5">
    <source>
        <dbReference type="Proteomes" id="UP000015453"/>
    </source>
</evidence>
<proteinExistence type="predicted"/>
<sequence>WKCRMESLLVCKDLWPVVSKKTRPEKISEDDWETMNAKAVATMKLKIDKSLLQLVIDLNDAKEVWNKLSEILQPSNWKNAAFLVRQLVNLKYRDGESMSQHLAKFKELQNKIKDTKITEEEFHSCQLLSTLPDSWFTYVVKRSNAIGELTVSKITDILLQEEMRRKVNTKVQVATVEMNKARGRSKSRDPQRGKSHERRNCFHCGKAGHLKKDCRIWKR</sequence>
<name>S8CQK1_9LAMI</name>
<dbReference type="GO" id="GO:0008270">
    <property type="term" value="F:zinc ion binding"/>
    <property type="evidence" value="ECO:0007669"/>
    <property type="project" value="UniProtKB-KW"/>
</dbReference>
<dbReference type="AlphaFoldDB" id="S8CQK1"/>
<feature type="domain" description="CCHC-type" evidence="3">
    <location>
        <begin position="201"/>
        <end position="215"/>
    </location>
</feature>
<dbReference type="Pfam" id="PF00098">
    <property type="entry name" value="zf-CCHC"/>
    <property type="match status" value="1"/>
</dbReference>
<dbReference type="InterPro" id="IPR001878">
    <property type="entry name" value="Znf_CCHC"/>
</dbReference>
<keyword evidence="1" id="KW-0862">Zinc</keyword>
<dbReference type="EMBL" id="AUSU01002126">
    <property type="protein sequence ID" value="EPS69434.1"/>
    <property type="molecule type" value="Genomic_DNA"/>
</dbReference>
<dbReference type="PANTHER" id="PTHR35317:SF29">
    <property type="entry name" value="CCHC-TYPE DOMAIN-CONTAINING PROTEIN"/>
    <property type="match status" value="1"/>
</dbReference>
<dbReference type="InterPro" id="IPR036875">
    <property type="entry name" value="Znf_CCHC_sf"/>
</dbReference>
<keyword evidence="1" id="KW-0479">Metal-binding</keyword>
<dbReference type="Gene3D" id="4.10.60.10">
    <property type="entry name" value="Zinc finger, CCHC-type"/>
    <property type="match status" value="1"/>
</dbReference>
<evidence type="ECO:0000256" key="2">
    <source>
        <dbReference type="SAM" id="MobiDB-lite"/>
    </source>
</evidence>
<evidence type="ECO:0000259" key="3">
    <source>
        <dbReference type="PROSITE" id="PS50158"/>
    </source>
</evidence>
<keyword evidence="1" id="KW-0863">Zinc-finger</keyword>
<dbReference type="SMART" id="SM00343">
    <property type="entry name" value="ZnF_C2HC"/>
    <property type="match status" value="1"/>
</dbReference>
<protein>
    <recommendedName>
        <fullName evidence="3">CCHC-type domain-containing protein</fullName>
    </recommendedName>
</protein>
<dbReference type="Proteomes" id="UP000015453">
    <property type="component" value="Unassembled WGS sequence"/>
</dbReference>
<reference evidence="4 5" key="1">
    <citation type="journal article" date="2013" name="BMC Genomics">
        <title>The miniature genome of a carnivorous plant Genlisea aurea contains a low number of genes and short non-coding sequences.</title>
        <authorList>
            <person name="Leushkin E.V."/>
            <person name="Sutormin R.A."/>
            <person name="Nabieva E.R."/>
            <person name="Penin A.A."/>
            <person name="Kondrashov A.S."/>
            <person name="Logacheva M.D."/>
        </authorList>
    </citation>
    <scope>NUCLEOTIDE SEQUENCE [LARGE SCALE GENOMIC DNA]</scope>
</reference>
<keyword evidence="5" id="KW-1185">Reference proteome</keyword>
<evidence type="ECO:0000256" key="1">
    <source>
        <dbReference type="PROSITE-ProRule" id="PRU00047"/>
    </source>
</evidence>
<dbReference type="GO" id="GO:0003676">
    <property type="term" value="F:nucleic acid binding"/>
    <property type="evidence" value="ECO:0007669"/>
    <property type="project" value="InterPro"/>
</dbReference>
<dbReference type="OrthoDB" id="1727805at2759"/>
<accession>S8CQK1</accession>
<gene>
    <name evidence="4" type="ORF">M569_05339</name>
</gene>
<evidence type="ECO:0000313" key="4">
    <source>
        <dbReference type="EMBL" id="EPS69434.1"/>
    </source>
</evidence>
<feature type="compositionally biased region" description="Basic and acidic residues" evidence="2">
    <location>
        <begin position="186"/>
        <end position="198"/>
    </location>
</feature>